<reference evidence="4" key="1">
    <citation type="journal article" date="2019" name="Int. J. Syst. Evol. Microbiol.">
        <title>The Global Catalogue of Microorganisms (GCM) 10K type strain sequencing project: providing services to taxonomists for standard genome sequencing and annotation.</title>
        <authorList>
            <consortium name="The Broad Institute Genomics Platform"/>
            <consortium name="The Broad Institute Genome Sequencing Center for Infectious Disease"/>
            <person name="Wu L."/>
            <person name="Ma J."/>
        </authorList>
    </citation>
    <scope>NUCLEOTIDE SEQUENCE [LARGE SCALE GENOMIC DNA]</scope>
    <source>
        <strain evidence="4">CCUG 58938</strain>
    </source>
</reference>
<feature type="domain" description="Response regulatory" evidence="2">
    <location>
        <begin position="6"/>
        <end position="130"/>
    </location>
</feature>
<gene>
    <name evidence="3" type="ORF">ACFQ21_08855</name>
</gene>
<sequence length="137" mass="15437">MPAPINIFYVDDDSDDQMLFSEAFQEIKDASASALTLYKAGNGEEFFNLLSEKNIIPHITFLDINMPVKNGFECLAEIRASQQLKDKPVVMFSTSESRDVISKSYSLGANKYIVKPPDFLDLKIAIENCLQEFESVK</sequence>
<dbReference type="Gene3D" id="3.40.50.2300">
    <property type="match status" value="1"/>
</dbReference>
<name>A0ABW3K0W3_9BACT</name>
<dbReference type="InterPro" id="IPR052893">
    <property type="entry name" value="TCS_response_regulator"/>
</dbReference>
<comment type="caution">
    <text evidence="3">The sequence shown here is derived from an EMBL/GenBank/DDBJ whole genome shotgun (WGS) entry which is preliminary data.</text>
</comment>
<evidence type="ECO:0000313" key="3">
    <source>
        <dbReference type="EMBL" id="MFD0999414.1"/>
    </source>
</evidence>
<feature type="modified residue" description="4-aspartylphosphate" evidence="1">
    <location>
        <position position="63"/>
    </location>
</feature>
<dbReference type="InterPro" id="IPR001789">
    <property type="entry name" value="Sig_transdc_resp-reg_receiver"/>
</dbReference>
<dbReference type="SMART" id="SM00448">
    <property type="entry name" value="REC"/>
    <property type="match status" value="1"/>
</dbReference>
<evidence type="ECO:0000259" key="2">
    <source>
        <dbReference type="PROSITE" id="PS50110"/>
    </source>
</evidence>
<dbReference type="Proteomes" id="UP001597112">
    <property type="component" value="Unassembled WGS sequence"/>
</dbReference>
<dbReference type="PANTHER" id="PTHR44520">
    <property type="entry name" value="RESPONSE REGULATOR RCP1-RELATED"/>
    <property type="match status" value="1"/>
</dbReference>
<proteinExistence type="predicted"/>
<keyword evidence="4" id="KW-1185">Reference proteome</keyword>
<dbReference type="SUPFAM" id="SSF52172">
    <property type="entry name" value="CheY-like"/>
    <property type="match status" value="1"/>
</dbReference>
<dbReference type="EMBL" id="JBHTKA010000001">
    <property type="protein sequence ID" value="MFD0999414.1"/>
    <property type="molecule type" value="Genomic_DNA"/>
</dbReference>
<dbReference type="InterPro" id="IPR011006">
    <property type="entry name" value="CheY-like_superfamily"/>
</dbReference>
<keyword evidence="1" id="KW-0597">Phosphoprotein</keyword>
<organism evidence="3 4">
    <name type="scientific">Ohtaekwangia kribbensis</name>
    <dbReference type="NCBI Taxonomy" id="688913"/>
    <lineage>
        <taxon>Bacteria</taxon>
        <taxon>Pseudomonadati</taxon>
        <taxon>Bacteroidota</taxon>
        <taxon>Cytophagia</taxon>
        <taxon>Cytophagales</taxon>
        <taxon>Fulvivirgaceae</taxon>
        <taxon>Ohtaekwangia</taxon>
    </lineage>
</organism>
<dbReference type="PROSITE" id="PS50110">
    <property type="entry name" value="RESPONSE_REGULATORY"/>
    <property type="match status" value="1"/>
</dbReference>
<protein>
    <submittedName>
        <fullName evidence="3">Response regulator</fullName>
    </submittedName>
</protein>
<accession>A0ABW3K0W3</accession>
<evidence type="ECO:0000313" key="4">
    <source>
        <dbReference type="Proteomes" id="UP001597112"/>
    </source>
</evidence>
<dbReference type="RefSeq" id="WP_377577819.1">
    <property type="nucleotide sequence ID" value="NZ_JBHTKA010000001.1"/>
</dbReference>
<dbReference type="Pfam" id="PF00072">
    <property type="entry name" value="Response_reg"/>
    <property type="match status" value="1"/>
</dbReference>
<evidence type="ECO:0000256" key="1">
    <source>
        <dbReference type="PROSITE-ProRule" id="PRU00169"/>
    </source>
</evidence>
<dbReference type="PANTHER" id="PTHR44520:SF2">
    <property type="entry name" value="RESPONSE REGULATOR RCP1"/>
    <property type="match status" value="1"/>
</dbReference>